<feature type="compositionally biased region" description="Pro residues" evidence="1">
    <location>
        <begin position="64"/>
        <end position="73"/>
    </location>
</feature>
<name>A0A9L0IWC4_EQUAS</name>
<dbReference type="Proteomes" id="UP000694387">
    <property type="component" value="Chromosome 25"/>
</dbReference>
<dbReference type="RefSeq" id="XP_070353354.1">
    <property type="nucleotide sequence ID" value="XM_070497253.1"/>
</dbReference>
<evidence type="ECO:0000256" key="1">
    <source>
        <dbReference type="SAM" id="MobiDB-lite"/>
    </source>
</evidence>
<sequence length="80" mass="8574">MAQQSPTGKGIDLPIRDLALEVTRRRFTLTTREEMFTKKGDEAQEMLSDSDLEQVGPPGTAGPAVPPPPPPSPAEDSEVS</sequence>
<reference evidence="2" key="3">
    <citation type="submission" date="2025-09" db="UniProtKB">
        <authorList>
            <consortium name="Ensembl"/>
        </authorList>
    </citation>
    <scope>IDENTIFICATION</scope>
</reference>
<accession>A0A9L0IWC4</accession>
<feature type="compositionally biased region" description="Basic and acidic residues" evidence="1">
    <location>
        <begin position="33"/>
        <end position="42"/>
    </location>
</feature>
<reference evidence="2 3" key="1">
    <citation type="journal article" date="2020" name="Nat. Commun.">
        <title>Donkey genomes provide new insights into domestication and selection for coat color.</title>
        <authorList>
            <person name="Wang"/>
            <person name="C."/>
            <person name="Li"/>
            <person name="H."/>
            <person name="Guo"/>
            <person name="Y."/>
            <person name="Huang"/>
            <person name="J."/>
            <person name="Sun"/>
            <person name="Y."/>
            <person name="Min"/>
            <person name="J."/>
            <person name="Wang"/>
            <person name="J."/>
            <person name="Fang"/>
            <person name="X."/>
            <person name="Zhao"/>
            <person name="Z."/>
            <person name="Wang"/>
            <person name="S."/>
            <person name="Zhang"/>
            <person name="Y."/>
            <person name="Liu"/>
            <person name="Q."/>
            <person name="Jiang"/>
            <person name="Q."/>
            <person name="Wang"/>
            <person name="X."/>
            <person name="Guo"/>
            <person name="Y."/>
            <person name="Yang"/>
            <person name="C."/>
            <person name="Wang"/>
            <person name="Y."/>
            <person name="Tian"/>
            <person name="F."/>
            <person name="Zhuang"/>
            <person name="G."/>
            <person name="Fan"/>
            <person name="Y."/>
            <person name="Gao"/>
            <person name="Q."/>
            <person name="Li"/>
            <person name="Y."/>
            <person name="Ju"/>
            <person name="Z."/>
            <person name="Li"/>
            <person name="J."/>
            <person name="Li"/>
            <person name="R."/>
            <person name="Hou"/>
            <person name="M."/>
            <person name="Yang"/>
            <person name="G."/>
            <person name="Liu"/>
            <person name="G."/>
            <person name="Liu"/>
            <person name="W."/>
            <person name="Guo"/>
            <person name="J."/>
            <person name="Pan"/>
            <person name="S."/>
            <person name="Fan"/>
            <person name="G."/>
            <person name="Zhang"/>
            <person name="W."/>
            <person name="Zhang"/>
            <person name="R."/>
            <person name="Yu"/>
            <person name="J."/>
            <person name="Zhang"/>
            <person name="X."/>
            <person name="Yin"/>
            <person name="Q."/>
            <person name="Ji"/>
            <person name="C."/>
            <person name="Jin"/>
            <person name="Y."/>
            <person name="Yue"/>
            <person name="G."/>
            <person name="Liu"/>
            <person name="M."/>
            <person name="Xu"/>
            <person name="J."/>
            <person name="Liu"/>
            <person name="S."/>
            <person name="Jordana"/>
            <person name="J."/>
            <person name="Noce"/>
            <person name="A."/>
            <person name="Amills"/>
            <person name="M."/>
            <person name="Wu"/>
            <person name="D.D."/>
            <person name="Li"/>
            <person name="S."/>
            <person name="Zhou"/>
            <person name="X. and Zhong"/>
            <person name="J."/>
        </authorList>
    </citation>
    <scope>NUCLEOTIDE SEQUENCE [LARGE SCALE GENOMIC DNA]</scope>
</reference>
<keyword evidence="3" id="KW-1185">Reference proteome</keyword>
<reference evidence="2" key="2">
    <citation type="submission" date="2025-08" db="UniProtKB">
        <authorList>
            <consortium name="Ensembl"/>
        </authorList>
    </citation>
    <scope>IDENTIFICATION</scope>
</reference>
<dbReference type="GeneID" id="123280739"/>
<dbReference type="AlphaFoldDB" id="A0A9L0IWC4"/>
<dbReference type="CTD" id="110806290"/>
<proteinExistence type="predicted"/>
<feature type="region of interest" description="Disordered" evidence="1">
    <location>
        <begin position="33"/>
        <end position="80"/>
    </location>
</feature>
<protein>
    <submittedName>
        <fullName evidence="2">Myocilin opposite strand</fullName>
    </submittedName>
</protein>
<gene>
    <name evidence="2" type="primary">MYOCOS</name>
</gene>
<dbReference type="Ensembl" id="ENSEAST00005061754.1">
    <property type="protein sequence ID" value="ENSEASP00005044413.1"/>
    <property type="gene ID" value="ENSEASG00005023814.1"/>
</dbReference>
<evidence type="ECO:0000313" key="3">
    <source>
        <dbReference type="Proteomes" id="UP000694387"/>
    </source>
</evidence>
<dbReference type="GeneTree" id="ENSGT01050000245064"/>
<organism evidence="2 3">
    <name type="scientific">Equus asinus</name>
    <name type="common">Donkey</name>
    <name type="synonym">Equus africanus asinus</name>
    <dbReference type="NCBI Taxonomy" id="9793"/>
    <lineage>
        <taxon>Eukaryota</taxon>
        <taxon>Metazoa</taxon>
        <taxon>Chordata</taxon>
        <taxon>Craniata</taxon>
        <taxon>Vertebrata</taxon>
        <taxon>Euteleostomi</taxon>
        <taxon>Mammalia</taxon>
        <taxon>Eutheria</taxon>
        <taxon>Laurasiatheria</taxon>
        <taxon>Perissodactyla</taxon>
        <taxon>Equidae</taxon>
        <taxon>Equus</taxon>
    </lineage>
</organism>
<evidence type="ECO:0000313" key="2">
    <source>
        <dbReference type="Ensembl" id="ENSEASP00005044413.1"/>
    </source>
</evidence>